<dbReference type="PROSITE" id="PS51795">
    <property type="entry name" value="ZF_FLZ"/>
    <property type="match status" value="1"/>
</dbReference>
<keyword evidence="3" id="KW-0863">Zinc-finger</keyword>
<evidence type="ECO:0000313" key="7">
    <source>
        <dbReference type="RefSeq" id="XP_011082576.1"/>
    </source>
</evidence>
<feature type="zinc finger region" description="FLZ-type" evidence="4">
    <location>
        <begin position="65"/>
        <end position="109"/>
    </location>
</feature>
<feature type="domain" description="FLZ-type" evidence="5">
    <location>
        <begin position="65"/>
        <end position="109"/>
    </location>
</feature>
<evidence type="ECO:0000256" key="4">
    <source>
        <dbReference type="PROSITE-ProRule" id="PRU01131"/>
    </source>
</evidence>
<protein>
    <submittedName>
        <fullName evidence="7">Uncharacterized protein LOC105165306 isoform X1</fullName>
    </submittedName>
</protein>
<evidence type="ECO:0000256" key="1">
    <source>
        <dbReference type="ARBA" id="ARBA00009374"/>
    </source>
</evidence>
<accession>A0A6I9TFB6</accession>
<evidence type="ECO:0000259" key="5">
    <source>
        <dbReference type="PROSITE" id="PS51795"/>
    </source>
</evidence>
<dbReference type="Proteomes" id="UP000504604">
    <property type="component" value="Linkage group LG6"/>
</dbReference>
<dbReference type="GeneID" id="105165306"/>
<dbReference type="PANTHER" id="PTHR46057:SF54">
    <property type="entry name" value="FCS-LIKE ZINC FINGER 16"/>
    <property type="match status" value="1"/>
</dbReference>
<dbReference type="InParanoid" id="A0A6I9TFB6"/>
<dbReference type="InterPro" id="IPR044533">
    <property type="entry name" value="FLZ1/2/3"/>
</dbReference>
<reference evidence="7" key="1">
    <citation type="submission" date="2025-08" db="UniProtKB">
        <authorList>
            <consortium name="RefSeq"/>
        </authorList>
    </citation>
    <scope>IDENTIFICATION</scope>
</reference>
<dbReference type="RefSeq" id="XP_011082576.1">
    <property type="nucleotide sequence ID" value="XM_011084274.2"/>
</dbReference>
<dbReference type="OrthoDB" id="1864056at2759"/>
<keyword evidence="3" id="KW-0862">Zinc</keyword>
<evidence type="ECO:0000256" key="2">
    <source>
        <dbReference type="ARBA" id="ARBA00022723"/>
    </source>
</evidence>
<sequence length="123" mass="13396">MPVKRSRAVGPSSHLFKQVATSVDAGVNPTAVIKADASGGSSQSKILNIAYPLSVGDSDRVKFGVFLERCHYCKKRIARKSEVFMYSDLCAFCSAECRDLQIALDLSTQEQPANRKEKVVVDG</sequence>
<dbReference type="GO" id="GO:0008270">
    <property type="term" value="F:zinc ion binding"/>
    <property type="evidence" value="ECO:0007669"/>
    <property type="project" value="UniProtKB-KW"/>
</dbReference>
<dbReference type="InterPro" id="IPR007650">
    <property type="entry name" value="Zf-FLZ_dom"/>
</dbReference>
<name>A0A6I9TFB6_SESIN</name>
<dbReference type="Pfam" id="PF04570">
    <property type="entry name" value="zf-FLZ"/>
    <property type="match status" value="1"/>
</dbReference>
<proteinExistence type="inferred from homology"/>
<evidence type="ECO:0000313" key="6">
    <source>
        <dbReference type="Proteomes" id="UP000504604"/>
    </source>
</evidence>
<keyword evidence="6" id="KW-1185">Reference proteome</keyword>
<comment type="similarity">
    <text evidence="1">Belongs to the FLZ family.</text>
</comment>
<dbReference type="PANTHER" id="PTHR46057">
    <property type="entry name" value="FCS-LIKE ZINC FINGER 1-RELATED"/>
    <property type="match status" value="1"/>
</dbReference>
<organism evidence="6 7">
    <name type="scientific">Sesamum indicum</name>
    <name type="common">Oriental sesame</name>
    <name type="synonym">Sesamum orientale</name>
    <dbReference type="NCBI Taxonomy" id="4182"/>
    <lineage>
        <taxon>Eukaryota</taxon>
        <taxon>Viridiplantae</taxon>
        <taxon>Streptophyta</taxon>
        <taxon>Embryophyta</taxon>
        <taxon>Tracheophyta</taxon>
        <taxon>Spermatophyta</taxon>
        <taxon>Magnoliopsida</taxon>
        <taxon>eudicotyledons</taxon>
        <taxon>Gunneridae</taxon>
        <taxon>Pentapetalae</taxon>
        <taxon>asterids</taxon>
        <taxon>lamiids</taxon>
        <taxon>Lamiales</taxon>
        <taxon>Pedaliaceae</taxon>
        <taxon>Sesamum</taxon>
    </lineage>
</organism>
<gene>
    <name evidence="7" type="primary">LOC105165306</name>
</gene>
<evidence type="ECO:0000256" key="3">
    <source>
        <dbReference type="ARBA" id="ARBA00022771"/>
    </source>
</evidence>
<keyword evidence="2" id="KW-0479">Metal-binding</keyword>
<dbReference type="KEGG" id="sind:105165306"/>
<dbReference type="AlphaFoldDB" id="A0A6I9TFB6"/>
<dbReference type="Gramene" id="SIN_1012860.t">
    <property type="protein sequence ID" value="SIN_1012860.t"/>
    <property type="gene ID" value="SIN_1012860"/>
</dbReference>